<reference evidence="2 3" key="1">
    <citation type="submission" date="2018-06" db="EMBL/GenBank/DDBJ databases">
        <title>Comparative genomics reveals the genomic features of Rhizophagus irregularis, R. cerebriforme, R. diaphanum and Gigaspora rosea, and their symbiotic lifestyle signature.</title>
        <authorList>
            <person name="Morin E."/>
            <person name="San Clemente H."/>
            <person name="Chen E.C.H."/>
            <person name="De La Providencia I."/>
            <person name="Hainaut M."/>
            <person name="Kuo A."/>
            <person name="Kohler A."/>
            <person name="Murat C."/>
            <person name="Tang N."/>
            <person name="Roy S."/>
            <person name="Loubradou J."/>
            <person name="Henrissat B."/>
            <person name="Grigoriev I.V."/>
            <person name="Corradi N."/>
            <person name="Roux C."/>
            <person name="Martin F.M."/>
        </authorList>
    </citation>
    <scope>NUCLEOTIDE SEQUENCE [LARGE SCALE GENOMIC DNA]</scope>
    <source>
        <strain evidence="2 3">DAOM 194757</strain>
    </source>
</reference>
<sequence length="204" mass="23723">MQIITIVKIIPKSEKWFLTFQFLSLFIFIKNNRLCLQGLAKYKITKELSQTIKFKYFSTDQPPQIFANGDIIFISGKYIVENSEPCFTVAYSSIVDSGNPNREFDTSDLSITIPHCLYFVVVNRLLKKVENLIHFGIKTVEYNSVMVENYHSDEMLSDIEANDKKPTGSINIKSLQEIEEQEEIQPKKKEKNEEQEEIQPKKKK</sequence>
<organism evidence="2 3">
    <name type="scientific">Gigaspora rosea</name>
    <dbReference type="NCBI Taxonomy" id="44941"/>
    <lineage>
        <taxon>Eukaryota</taxon>
        <taxon>Fungi</taxon>
        <taxon>Fungi incertae sedis</taxon>
        <taxon>Mucoromycota</taxon>
        <taxon>Glomeromycotina</taxon>
        <taxon>Glomeromycetes</taxon>
        <taxon>Diversisporales</taxon>
        <taxon>Gigasporaceae</taxon>
        <taxon>Gigaspora</taxon>
    </lineage>
</organism>
<dbReference type="Proteomes" id="UP000266673">
    <property type="component" value="Unassembled WGS sequence"/>
</dbReference>
<evidence type="ECO:0000313" key="3">
    <source>
        <dbReference type="Proteomes" id="UP000266673"/>
    </source>
</evidence>
<gene>
    <name evidence="2" type="ORF">C2G38_2192868</name>
</gene>
<feature type="region of interest" description="Disordered" evidence="1">
    <location>
        <begin position="174"/>
        <end position="204"/>
    </location>
</feature>
<proteinExistence type="predicted"/>
<name>A0A397UYC3_9GLOM</name>
<keyword evidence="3" id="KW-1185">Reference proteome</keyword>
<evidence type="ECO:0000313" key="2">
    <source>
        <dbReference type="EMBL" id="RIB15244.1"/>
    </source>
</evidence>
<accession>A0A397UYC3</accession>
<protein>
    <submittedName>
        <fullName evidence="2">Uncharacterized protein</fullName>
    </submittedName>
</protein>
<comment type="caution">
    <text evidence="2">The sequence shown here is derived from an EMBL/GenBank/DDBJ whole genome shotgun (WGS) entry which is preliminary data.</text>
</comment>
<dbReference type="AlphaFoldDB" id="A0A397UYC3"/>
<evidence type="ECO:0000256" key="1">
    <source>
        <dbReference type="SAM" id="MobiDB-lite"/>
    </source>
</evidence>
<dbReference type="OrthoDB" id="2410871at2759"/>
<dbReference type="EMBL" id="QKWP01000760">
    <property type="protein sequence ID" value="RIB15244.1"/>
    <property type="molecule type" value="Genomic_DNA"/>
</dbReference>